<feature type="domain" description="YbaK/aminoacyl-tRNA synthetase-associated" evidence="1">
    <location>
        <begin position="31"/>
        <end position="146"/>
    </location>
</feature>
<protein>
    <submittedName>
        <fullName evidence="2">YbaK/EbsC family protein</fullName>
    </submittedName>
</protein>
<dbReference type="Proteomes" id="UP001560267">
    <property type="component" value="Unassembled WGS sequence"/>
</dbReference>
<dbReference type="PANTHER" id="PTHR30411:SF1">
    <property type="entry name" value="CYTOPLASMIC PROTEIN"/>
    <property type="match status" value="1"/>
</dbReference>
<dbReference type="CDD" id="cd04333">
    <property type="entry name" value="ProX_deacylase"/>
    <property type="match status" value="1"/>
</dbReference>
<dbReference type="PANTHER" id="PTHR30411">
    <property type="entry name" value="CYTOPLASMIC PROTEIN"/>
    <property type="match status" value="1"/>
</dbReference>
<evidence type="ECO:0000259" key="1">
    <source>
        <dbReference type="Pfam" id="PF04073"/>
    </source>
</evidence>
<sequence>MTSASDPIATVRKRLISHGLADTIVAFGVSTHTALDAATAVGCEVDQIAKSIVFAIGDQPIIIVAAGSKRINKQLVASTIGATLRSVGPDYLRDRLGLEPGGITPLAVSPETPCLLDKTLQRFSNIWVSAGTPSQVLSITPDDLATLTGGQWIAVSDDEPSS</sequence>
<dbReference type="Gene3D" id="3.90.960.10">
    <property type="entry name" value="YbaK/aminoacyl-tRNA synthetase-associated domain"/>
    <property type="match status" value="1"/>
</dbReference>
<dbReference type="InterPro" id="IPR007214">
    <property type="entry name" value="YbaK/aa-tRNA-synth-assoc-dom"/>
</dbReference>
<evidence type="ECO:0000313" key="2">
    <source>
        <dbReference type="EMBL" id="MEX6428469.1"/>
    </source>
</evidence>
<dbReference type="EMBL" id="JBFSHR010000003">
    <property type="protein sequence ID" value="MEX6428469.1"/>
    <property type="molecule type" value="Genomic_DNA"/>
</dbReference>
<proteinExistence type="predicted"/>
<dbReference type="SUPFAM" id="SSF55826">
    <property type="entry name" value="YbaK/ProRS associated domain"/>
    <property type="match status" value="1"/>
</dbReference>
<organism evidence="2 3">
    <name type="scientific">Ferrimicrobium acidiphilum</name>
    <dbReference type="NCBI Taxonomy" id="121039"/>
    <lineage>
        <taxon>Bacteria</taxon>
        <taxon>Bacillati</taxon>
        <taxon>Actinomycetota</taxon>
        <taxon>Acidimicrobiia</taxon>
        <taxon>Acidimicrobiales</taxon>
        <taxon>Acidimicrobiaceae</taxon>
        <taxon>Ferrimicrobium</taxon>
    </lineage>
</organism>
<comment type="caution">
    <text evidence="2">The sequence shown here is derived from an EMBL/GenBank/DDBJ whole genome shotgun (WGS) entry which is preliminary data.</text>
</comment>
<dbReference type="Pfam" id="PF04073">
    <property type="entry name" value="tRNA_edit"/>
    <property type="match status" value="1"/>
</dbReference>
<evidence type="ECO:0000313" key="3">
    <source>
        <dbReference type="Proteomes" id="UP001560267"/>
    </source>
</evidence>
<dbReference type="InterPro" id="IPR036754">
    <property type="entry name" value="YbaK/aa-tRNA-synt-asso_dom_sf"/>
</dbReference>
<accession>A0ABV3XZN9</accession>
<name>A0ABV3XZN9_9ACTN</name>
<dbReference type="RefSeq" id="WP_369084122.1">
    <property type="nucleotide sequence ID" value="NZ_JBFSHR010000003.1"/>
</dbReference>
<gene>
    <name evidence="2" type="ORF">AB6A68_01245</name>
</gene>
<reference evidence="2 3" key="1">
    <citation type="submission" date="2024-07" db="EMBL/GenBank/DDBJ databases">
        <title>Draft Genome Sequence of Ferrimicrobium acidiphilum Strain YE2023, Isolated from a Pulp of Bioleach Reactor.</title>
        <authorList>
            <person name="Elkina Y.A."/>
            <person name="Bulaeva A.G."/>
            <person name="Beletsky A.V."/>
            <person name="Mardanov A.V."/>
        </authorList>
    </citation>
    <scope>NUCLEOTIDE SEQUENCE [LARGE SCALE GENOMIC DNA]</scope>
    <source>
        <strain evidence="2 3">YE2023</strain>
    </source>
</reference>
<keyword evidence="3" id="KW-1185">Reference proteome</keyword>